<keyword evidence="9" id="KW-1185">Reference proteome</keyword>
<name>A0ABN6EW88_9BACT</name>
<protein>
    <submittedName>
        <fullName evidence="8">FUSC family protein</fullName>
    </submittedName>
</protein>
<keyword evidence="2" id="KW-0813">Transport</keyword>
<dbReference type="Pfam" id="PF04632">
    <property type="entry name" value="FUSC"/>
    <property type="match status" value="1"/>
</dbReference>
<dbReference type="RefSeq" id="WP_229591466.1">
    <property type="nucleotide sequence ID" value="NZ_AP024485.1"/>
</dbReference>
<evidence type="ECO:0000256" key="2">
    <source>
        <dbReference type="ARBA" id="ARBA00022448"/>
    </source>
</evidence>
<dbReference type="PANTHER" id="PTHR30509">
    <property type="entry name" value="P-HYDROXYBENZOIC ACID EFFLUX PUMP SUBUNIT-RELATED"/>
    <property type="match status" value="1"/>
</dbReference>
<proteinExistence type="predicted"/>
<dbReference type="Proteomes" id="UP001053296">
    <property type="component" value="Chromosome"/>
</dbReference>
<evidence type="ECO:0000256" key="7">
    <source>
        <dbReference type="SAM" id="Phobius"/>
    </source>
</evidence>
<evidence type="ECO:0000313" key="9">
    <source>
        <dbReference type="Proteomes" id="UP001053296"/>
    </source>
</evidence>
<keyword evidence="6 7" id="KW-0472">Membrane</keyword>
<dbReference type="EMBL" id="AP024485">
    <property type="protein sequence ID" value="BCS89495.1"/>
    <property type="molecule type" value="Genomic_DNA"/>
</dbReference>
<dbReference type="PANTHER" id="PTHR30509:SF9">
    <property type="entry name" value="MULTIDRUG RESISTANCE PROTEIN MDTO"/>
    <property type="match status" value="1"/>
</dbReference>
<dbReference type="InterPro" id="IPR006726">
    <property type="entry name" value="PHBA_efflux_AaeB/fusaric-R"/>
</dbReference>
<evidence type="ECO:0000256" key="3">
    <source>
        <dbReference type="ARBA" id="ARBA00022475"/>
    </source>
</evidence>
<feature type="transmembrane region" description="Helical" evidence="7">
    <location>
        <begin position="61"/>
        <end position="81"/>
    </location>
</feature>
<accession>A0ABN6EW88</accession>
<reference evidence="8" key="1">
    <citation type="journal article" date="2022" name="Arch. Microbiol.">
        <title>Pseudodesulfovibrio sediminis sp. nov., a mesophilic and neutrophilic sulfate-reducing bacterium isolated from sediment of a brackish lake.</title>
        <authorList>
            <person name="Takahashi A."/>
            <person name="Kojima H."/>
            <person name="Watanabe M."/>
            <person name="Fukui M."/>
        </authorList>
    </citation>
    <scope>NUCLEOTIDE SEQUENCE</scope>
    <source>
        <strain evidence="8">SF6</strain>
    </source>
</reference>
<sequence length="348" mass="39303">MSQFTKSITQNHVRHGIKVGIASVLAYFVSNQIQLPYAYWAVITTVIVMQMHVADSIQMCVYRFTGTALGAAIGILCILIFPPTPLYTLLAIFIGTGVCAYLTRYNARYRMAAITLSIVFLTSLGEDHRIMFTLLRVAEIGIGVLCAFFVSVVIWPSRTGAVLRERVQIQYKELADHYALLMSNFLNRQQKTDPDLFFDLVGQTQENRAMFHKVYALERRFFRDDVNLLSLQVNVLHSVLERLQSMPLLLNDVEGDGFDIIMAPELTELTRTTSAALRAIGSGEKHDTHALAAAVDAIENRFLELRRQGVTERFQVRRLFQVLSFINASQHLGEYVLATLNKPELNQP</sequence>
<keyword evidence="3" id="KW-1003">Cell membrane</keyword>
<keyword evidence="4 7" id="KW-0812">Transmembrane</keyword>
<evidence type="ECO:0000256" key="1">
    <source>
        <dbReference type="ARBA" id="ARBA00004651"/>
    </source>
</evidence>
<evidence type="ECO:0000313" key="8">
    <source>
        <dbReference type="EMBL" id="BCS89495.1"/>
    </source>
</evidence>
<evidence type="ECO:0000256" key="6">
    <source>
        <dbReference type="ARBA" id="ARBA00023136"/>
    </source>
</evidence>
<feature type="transmembrane region" description="Helical" evidence="7">
    <location>
        <begin position="87"/>
        <end position="102"/>
    </location>
</feature>
<feature type="transmembrane region" description="Helical" evidence="7">
    <location>
        <begin position="137"/>
        <end position="156"/>
    </location>
</feature>
<keyword evidence="5 7" id="KW-1133">Transmembrane helix</keyword>
<evidence type="ECO:0000256" key="4">
    <source>
        <dbReference type="ARBA" id="ARBA00022692"/>
    </source>
</evidence>
<evidence type="ECO:0000256" key="5">
    <source>
        <dbReference type="ARBA" id="ARBA00022989"/>
    </source>
</evidence>
<comment type="subcellular location">
    <subcellularLocation>
        <location evidence="1">Cell membrane</location>
        <topology evidence="1">Multi-pass membrane protein</topology>
    </subcellularLocation>
</comment>
<gene>
    <name evidence="8" type="ORF">PSDVSF_27370</name>
</gene>
<organism evidence="8 9">
    <name type="scientific">Pseudodesulfovibrio sediminis</name>
    <dbReference type="NCBI Taxonomy" id="2810563"/>
    <lineage>
        <taxon>Bacteria</taxon>
        <taxon>Pseudomonadati</taxon>
        <taxon>Thermodesulfobacteriota</taxon>
        <taxon>Desulfovibrionia</taxon>
        <taxon>Desulfovibrionales</taxon>
        <taxon>Desulfovibrionaceae</taxon>
    </lineage>
</organism>